<dbReference type="RefSeq" id="WP_397612557.1">
    <property type="nucleotide sequence ID" value="NZ_JBIRRB010000002.1"/>
</dbReference>
<gene>
    <name evidence="1" type="ORF">ACH4TF_08620</name>
</gene>
<sequence>MAQTRARRRCSQPLLTADDPPGSWVLISLYSRDHGDQLSLTDDLSMAVYDLSHLPYFEQFRWRAQRCATHADTPAAADIVVTAWEPFNARIHHCHIQQQLPDFRHHRPKAVGQ</sequence>
<dbReference type="Proteomes" id="UP001611162">
    <property type="component" value="Unassembled WGS sequence"/>
</dbReference>
<keyword evidence="2" id="KW-1185">Reference proteome</keyword>
<dbReference type="EMBL" id="JBIRRB010000002">
    <property type="protein sequence ID" value="MFI0910508.1"/>
    <property type="molecule type" value="Genomic_DNA"/>
</dbReference>
<name>A0ABW7T3W9_9ACTN</name>
<reference evidence="1 2" key="1">
    <citation type="submission" date="2024-10" db="EMBL/GenBank/DDBJ databases">
        <title>The Natural Products Discovery Center: Release of the First 8490 Sequenced Strains for Exploring Actinobacteria Biosynthetic Diversity.</title>
        <authorList>
            <person name="Kalkreuter E."/>
            <person name="Kautsar S.A."/>
            <person name="Yang D."/>
            <person name="Bader C.D."/>
            <person name="Teijaro C.N."/>
            <person name="Fluegel L."/>
            <person name="Davis C.M."/>
            <person name="Simpson J.R."/>
            <person name="Lauterbach L."/>
            <person name="Steele A.D."/>
            <person name="Gui C."/>
            <person name="Meng S."/>
            <person name="Li G."/>
            <person name="Viehrig K."/>
            <person name="Ye F."/>
            <person name="Su P."/>
            <person name="Kiefer A.F."/>
            <person name="Nichols A."/>
            <person name="Cepeda A.J."/>
            <person name="Yan W."/>
            <person name="Fan B."/>
            <person name="Jiang Y."/>
            <person name="Adhikari A."/>
            <person name="Zheng C.-J."/>
            <person name="Schuster L."/>
            <person name="Cowan T.M."/>
            <person name="Smanski M.J."/>
            <person name="Chevrette M.G."/>
            <person name="De Carvalho L.P.S."/>
            <person name="Shen B."/>
        </authorList>
    </citation>
    <scope>NUCLEOTIDE SEQUENCE [LARGE SCALE GENOMIC DNA]</scope>
    <source>
        <strain evidence="1 2">NPDC020979</strain>
    </source>
</reference>
<evidence type="ECO:0000313" key="1">
    <source>
        <dbReference type="EMBL" id="MFI0910508.1"/>
    </source>
</evidence>
<protein>
    <submittedName>
        <fullName evidence="1">Uncharacterized protein</fullName>
    </submittedName>
</protein>
<organism evidence="1 2">
    <name type="scientific">Streptomyces abikoensis</name>
    <dbReference type="NCBI Taxonomy" id="97398"/>
    <lineage>
        <taxon>Bacteria</taxon>
        <taxon>Bacillati</taxon>
        <taxon>Actinomycetota</taxon>
        <taxon>Actinomycetes</taxon>
        <taxon>Kitasatosporales</taxon>
        <taxon>Streptomycetaceae</taxon>
        <taxon>Streptomyces</taxon>
    </lineage>
</organism>
<comment type="caution">
    <text evidence="1">The sequence shown here is derived from an EMBL/GenBank/DDBJ whole genome shotgun (WGS) entry which is preliminary data.</text>
</comment>
<accession>A0ABW7T3W9</accession>
<evidence type="ECO:0000313" key="2">
    <source>
        <dbReference type="Proteomes" id="UP001611162"/>
    </source>
</evidence>
<proteinExistence type="predicted"/>